<dbReference type="Pfam" id="PF20182">
    <property type="entry name" value="DUF6545"/>
    <property type="match status" value="1"/>
</dbReference>
<name>A0A1B1AUU3_9ACTN</name>
<dbReference type="KEGG" id="sgs:AVL59_12585"/>
<feature type="transmembrane region" description="Helical" evidence="2">
    <location>
        <begin position="35"/>
        <end position="53"/>
    </location>
</feature>
<feature type="region of interest" description="Disordered" evidence="1">
    <location>
        <begin position="385"/>
        <end position="406"/>
    </location>
</feature>
<feature type="domain" description="DUF6545" evidence="3">
    <location>
        <begin position="246"/>
        <end position="422"/>
    </location>
</feature>
<feature type="compositionally biased region" description="Low complexity" evidence="1">
    <location>
        <begin position="385"/>
        <end position="402"/>
    </location>
</feature>
<feature type="transmembrane region" description="Helical" evidence="2">
    <location>
        <begin position="222"/>
        <end position="244"/>
    </location>
</feature>
<dbReference type="OrthoDB" id="3862631at2"/>
<gene>
    <name evidence="4" type="ORF">AVL59_12585</name>
    <name evidence="5" type="ORF">J2Z21_000901</name>
</gene>
<evidence type="ECO:0000313" key="7">
    <source>
        <dbReference type="Proteomes" id="UP001519309"/>
    </source>
</evidence>
<dbReference type="STRING" id="68214.AVL59_12585"/>
<keyword evidence="7" id="KW-1185">Reference proteome</keyword>
<keyword evidence="2" id="KW-1133">Transmembrane helix</keyword>
<dbReference type="EMBL" id="CP016279">
    <property type="protein sequence ID" value="ANP50344.1"/>
    <property type="molecule type" value="Genomic_DNA"/>
</dbReference>
<protein>
    <recommendedName>
        <fullName evidence="3">DUF6545 domain-containing protein</fullName>
    </recommendedName>
</protein>
<dbReference type="EMBL" id="JAGGLP010000002">
    <property type="protein sequence ID" value="MBP2047977.1"/>
    <property type="molecule type" value="Genomic_DNA"/>
</dbReference>
<feature type="region of interest" description="Disordered" evidence="1">
    <location>
        <begin position="276"/>
        <end position="295"/>
    </location>
</feature>
<proteinExistence type="predicted"/>
<organism evidence="4 6">
    <name type="scientific">Streptomyces griseochromogenes</name>
    <dbReference type="NCBI Taxonomy" id="68214"/>
    <lineage>
        <taxon>Bacteria</taxon>
        <taxon>Bacillati</taxon>
        <taxon>Actinomycetota</taxon>
        <taxon>Actinomycetes</taxon>
        <taxon>Kitasatosporales</taxon>
        <taxon>Streptomycetaceae</taxon>
        <taxon>Streptomyces</taxon>
    </lineage>
</organism>
<evidence type="ECO:0000313" key="5">
    <source>
        <dbReference type="EMBL" id="MBP2047977.1"/>
    </source>
</evidence>
<feature type="transmembrane region" description="Helical" evidence="2">
    <location>
        <begin position="149"/>
        <end position="167"/>
    </location>
</feature>
<feature type="transmembrane region" description="Helical" evidence="2">
    <location>
        <begin position="6"/>
        <end position="23"/>
    </location>
</feature>
<reference evidence="5 7" key="2">
    <citation type="submission" date="2021-03" db="EMBL/GenBank/DDBJ databases">
        <title>Genomic Encyclopedia of Type Strains, Phase IV (KMG-IV): sequencing the most valuable type-strain genomes for metagenomic binning, comparative biology and taxonomic classification.</title>
        <authorList>
            <person name="Goeker M."/>
        </authorList>
    </citation>
    <scope>NUCLEOTIDE SEQUENCE [LARGE SCALE GENOMIC DNA]</scope>
    <source>
        <strain evidence="5 7">DSM 40499</strain>
    </source>
</reference>
<evidence type="ECO:0000313" key="4">
    <source>
        <dbReference type="EMBL" id="ANP50344.1"/>
    </source>
</evidence>
<dbReference type="Proteomes" id="UP000092659">
    <property type="component" value="Chromosome"/>
</dbReference>
<feature type="transmembrane region" description="Helical" evidence="2">
    <location>
        <begin position="108"/>
        <end position="129"/>
    </location>
</feature>
<dbReference type="AlphaFoldDB" id="A0A1B1AUU3"/>
<keyword evidence="2" id="KW-0472">Membrane</keyword>
<evidence type="ECO:0000256" key="1">
    <source>
        <dbReference type="SAM" id="MobiDB-lite"/>
    </source>
</evidence>
<sequence>MSESSATTVYLVIASLHLTIAIWKASALVRSPSFALGLQVATHGLGGIVYVVASPFGYRSLGSASGQPWLPTLPIYLGILLCFGTQHLLTVLWTPSRSDQPWRVRRQIAAWAVAYGISFAVMVVAFLTTDLGGAADPLKFNTEQVKHPQVQLFLSVFLTMLTCGTVHTWRRTRRARADDKAIMHSVRWYGRSMLVTSGYVVCSAPAAAAAALGHHQLDDVGVLGSAFGVVGSIMTCYGVSGAALSKWLGERRDIAVLQPLWDLVVAGVDQELSLGSGHRRPDPFDRQASAGTGRSKPNRVFNVRWTLHRRVIEILDGIRQLERRAWISELPAQAVASLHGEAMQTDSLRNQLGLGKKGLSPHELEAAATAAVLRDAVERLQAAGPDGAAPAASAGPALFAPGKNTPAAQERTRLVRLARALRTPLVDSSLQVVRSAREGEGVPWTRAAAR</sequence>
<feature type="transmembrane region" description="Helical" evidence="2">
    <location>
        <begin position="73"/>
        <end position="96"/>
    </location>
</feature>
<dbReference type="Proteomes" id="UP001519309">
    <property type="component" value="Unassembled WGS sequence"/>
</dbReference>
<evidence type="ECO:0000259" key="3">
    <source>
        <dbReference type="Pfam" id="PF20182"/>
    </source>
</evidence>
<keyword evidence="2" id="KW-0812">Transmembrane</keyword>
<dbReference type="RefSeq" id="WP_067302897.1">
    <property type="nucleotide sequence ID" value="NZ_CP016279.1"/>
</dbReference>
<dbReference type="InterPro" id="IPR046675">
    <property type="entry name" value="DUF6545"/>
</dbReference>
<evidence type="ECO:0000313" key="6">
    <source>
        <dbReference type="Proteomes" id="UP000092659"/>
    </source>
</evidence>
<evidence type="ECO:0000256" key="2">
    <source>
        <dbReference type="SAM" id="Phobius"/>
    </source>
</evidence>
<accession>A0A1B1AUU3</accession>
<reference evidence="4 6" key="1">
    <citation type="submission" date="2016-06" db="EMBL/GenBank/DDBJ databases">
        <title>Complete genome sequence of Streptomyces griseochromogenes ATCC 14511, the Blasticidin S producer.</title>
        <authorList>
            <person name="Wu L."/>
        </authorList>
    </citation>
    <scope>NUCLEOTIDE SEQUENCE [LARGE SCALE GENOMIC DNA]</scope>
    <source>
        <strain evidence="4 6">ATCC 14511</strain>
    </source>
</reference>
<feature type="transmembrane region" description="Helical" evidence="2">
    <location>
        <begin position="188"/>
        <end position="210"/>
    </location>
</feature>